<evidence type="ECO:0000256" key="1">
    <source>
        <dbReference type="ARBA" id="ARBA00004245"/>
    </source>
</evidence>
<evidence type="ECO:0000313" key="12">
    <source>
        <dbReference type="Proteomes" id="UP000001396"/>
    </source>
</evidence>
<dbReference type="InParanoid" id="D3BG26"/>
<evidence type="ECO:0000256" key="4">
    <source>
        <dbReference type="ARBA" id="ARBA00022741"/>
    </source>
</evidence>
<keyword evidence="12" id="KW-1185">Reference proteome</keyword>
<dbReference type="SUPFAM" id="SSF53067">
    <property type="entry name" value="Actin-like ATPase domain"/>
    <property type="match status" value="2"/>
</dbReference>
<evidence type="ECO:0000256" key="5">
    <source>
        <dbReference type="ARBA" id="ARBA00022801"/>
    </source>
</evidence>
<dbReference type="PRINTS" id="PR00190">
    <property type="entry name" value="ACTIN"/>
</dbReference>
<dbReference type="GO" id="GO:0005856">
    <property type="term" value="C:cytoskeleton"/>
    <property type="evidence" value="ECO:0007669"/>
    <property type="project" value="UniProtKB-SubCell"/>
</dbReference>
<evidence type="ECO:0000256" key="9">
    <source>
        <dbReference type="ARBA" id="ARBA00049360"/>
    </source>
</evidence>
<organism evidence="11 12">
    <name type="scientific">Heterostelium pallidum (strain ATCC 26659 / Pp 5 / PN500)</name>
    <name type="common">Cellular slime mold</name>
    <name type="synonym">Polysphondylium pallidum</name>
    <dbReference type="NCBI Taxonomy" id="670386"/>
    <lineage>
        <taxon>Eukaryota</taxon>
        <taxon>Amoebozoa</taxon>
        <taxon>Evosea</taxon>
        <taxon>Eumycetozoa</taxon>
        <taxon>Dictyostelia</taxon>
        <taxon>Acytosteliales</taxon>
        <taxon>Acytosteliaceae</taxon>
        <taxon>Heterostelium</taxon>
    </lineage>
</organism>
<dbReference type="Gene3D" id="3.90.640.10">
    <property type="entry name" value="Actin, Chain A, domain 4"/>
    <property type="match status" value="1"/>
</dbReference>
<dbReference type="GO" id="GO:0016192">
    <property type="term" value="P:vesicle-mediated transport"/>
    <property type="evidence" value="ECO:0007669"/>
    <property type="project" value="UniProtKB-ARBA"/>
</dbReference>
<dbReference type="FunFam" id="3.30.420.40:FF:000218">
    <property type="entry name" value="actin, alpha sarcomeric/skeletal-like"/>
    <property type="match status" value="1"/>
</dbReference>
<comment type="similarity">
    <text evidence="2 10">Belongs to the actin family.</text>
</comment>
<name>D3BG26_HETP5</name>
<dbReference type="InterPro" id="IPR004000">
    <property type="entry name" value="Actin"/>
</dbReference>
<evidence type="ECO:0000256" key="2">
    <source>
        <dbReference type="ARBA" id="ARBA00006752"/>
    </source>
</evidence>
<comment type="caution">
    <text evidence="11">The sequence shown here is derived from an EMBL/GenBank/DDBJ whole genome shotgun (WGS) entry which is preliminary data.</text>
</comment>
<protein>
    <submittedName>
        <fullName evidence="11">Actin</fullName>
    </submittedName>
</protein>
<dbReference type="FunFam" id="3.90.640.10:FF:000047">
    <property type="entry name" value="Actin, alpha skeletal muscle"/>
    <property type="match status" value="1"/>
</dbReference>
<evidence type="ECO:0000256" key="8">
    <source>
        <dbReference type="ARBA" id="ARBA00025474"/>
    </source>
</evidence>
<keyword evidence="6" id="KW-0067">ATP-binding</keyword>
<proteinExistence type="inferred from homology"/>
<dbReference type="FunFam" id="3.30.420.40:FF:000058">
    <property type="entry name" value="Putative actin-related protein 5"/>
    <property type="match status" value="1"/>
</dbReference>
<dbReference type="SMART" id="SM00268">
    <property type="entry name" value="ACTIN"/>
    <property type="match status" value="1"/>
</dbReference>
<dbReference type="InterPro" id="IPR043129">
    <property type="entry name" value="ATPase_NBD"/>
</dbReference>
<dbReference type="GO" id="GO:0016787">
    <property type="term" value="F:hydrolase activity"/>
    <property type="evidence" value="ECO:0007669"/>
    <property type="project" value="UniProtKB-KW"/>
</dbReference>
<dbReference type="GeneID" id="31362958"/>
<dbReference type="PROSITE" id="PS00432">
    <property type="entry name" value="ACTINS_2"/>
    <property type="match status" value="1"/>
</dbReference>
<comment type="subcellular location">
    <subcellularLocation>
        <location evidence="1">Cytoplasm</location>
        <location evidence="1">Cytoskeleton</location>
    </subcellularLocation>
</comment>
<dbReference type="STRING" id="670386.D3BG26"/>
<keyword evidence="7" id="KW-0206">Cytoskeleton</keyword>
<dbReference type="PANTHER" id="PTHR11937">
    <property type="entry name" value="ACTIN"/>
    <property type="match status" value="1"/>
</dbReference>
<dbReference type="RefSeq" id="XP_020431739.1">
    <property type="nucleotide sequence ID" value="XM_020578312.1"/>
</dbReference>
<keyword evidence="3" id="KW-0963">Cytoplasm</keyword>
<evidence type="ECO:0000256" key="6">
    <source>
        <dbReference type="ARBA" id="ARBA00022840"/>
    </source>
</evidence>
<evidence type="ECO:0000256" key="10">
    <source>
        <dbReference type="RuleBase" id="RU000487"/>
    </source>
</evidence>
<accession>D3BG26</accession>
<dbReference type="Pfam" id="PF00022">
    <property type="entry name" value="Actin"/>
    <property type="match status" value="1"/>
</dbReference>
<keyword evidence="5" id="KW-0378">Hydrolase</keyword>
<reference evidence="11 12" key="1">
    <citation type="journal article" date="2011" name="Genome Res.">
        <title>Phylogeny-wide analysis of social amoeba genomes highlights ancient origins for complex intercellular communication.</title>
        <authorList>
            <person name="Heidel A.J."/>
            <person name="Lawal H.M."/>
            <person name="Felder M."/>
            <person name="Schilde C."/>
            <person name="Helps N.R."/>
            <person name="Tunggal B."/>
            <person name="Rivero F."/>
            <person name="John U."/>
            <person name="Schleicher M."/>
            <person name="Eichinger L."/>
            <person name="Platzer M."/>
            <person name="Noegel A.A."/>
            <person name="Schaap P."/>
            <person name="Gloeckner G."/>
        </authorList>
    </citation>
    <scope>NUCLEOTIDE SEQUENCE [LARGE SCALE GENOMIC DNA]</scope>
    <source>
        <strain evidence="12">ATCC 26659 / Pp 5 / PN500</strain>
    </source>
</reference>
<dbReference type="InterPro" id="IPR004001">
    <property type="entry name" value="Actin_CS"/>
</dbReference>
<dbReference type="FunFam" id="3.30.420.40:FF:000148">
    <property type="entry name" value="Actin, alpha skeletal muscle"/>
    <property type="match status" value="1"/>
</dbReference>
<comment type="function">
    <text evidence="8">Actins are highly conserved proteins that are involved in various types of cell motility and are ubiquitously expressed in all eukaryotic cells. Multiple isoforms are involved in various cellular functions such as cytoskeleton structure, cell mobility, chromosome movement and muscle contraction.</text>
</comment>
<dbReference type="EMBL" id="ADBJ01000033">
    <property type="protein sequence ID" value="EFA79618.1"/>
    <property type="molecule type" value="Genomic_DNA"/>
</dbReference>
<dbReference type="Proteomes" id="UP000001396">
    <property type="component" value="Unassembled WGS sequence"/>
</dbReference>
<dbReference type="AlphaFoldDB" id="D3BG26"/>
<gene>
    <name evidence="11" type="primary">act29</name>
    <name evidence="11" type="ORF">PPL_07477</name>
</gene>
<dbReference type="GO" id="GO:0005524">
    <property type="term" value="F:ATP binding"/>
    <property type="evidence" value="ECO:0007669"/>
    <property type="project" value="UniProtKB-KW"/>
</dbReference>
<dbReference type="Gene3D" id="3.30.420.40">
    <property type="match status" value="2"/>
</dbReference>
<evidence type="ECO:0000256" key="7">
    <source>
        <dbReference type="ARBA" id="ARBA00023212"/>
    </source>
</evidence>
<keyword evidence="4" id="KW-0547">Nucleotide-binding</keyword>
<evidence type="ECO:0000313" key="11">
    <source>
        <dbReference type="EMBL" id="EFA79618.1"/>
    </source>
</evidence>
<evidence type="ECO:0000256" key="3">
    <source>
        <dbReference type="ARBA" id="ARBA00022490"/>
    </source>
</evidence>
<comment type="catalytic activity">
    <reaction evidence="9">
        <text>ATP + H2O = ADP + phosphate + H(+)</text>
        <dbReference type="Rhea" id="RHEA:13065"/>
        <dbReference type="ChEBI" id="CHEBI:15377"/>
        <dbReference type="ChEBI" id="CHEBI:15378"/>
        <dbReference type="ChEBI" id="CHEBI:30616"/>
        <dbReference type="ChEBI" id="CHEBI:43474"/>
        <dbReference type="ChEBI" id="CHEBI:456216"/>
    </reaction>
</comment>
<sequence length="403" mass="44253">MSDEVLQAIIIDNGSALCKAGFSGDDTPIAVFPMVVGHPRNNNSSTSSTMVGQKADSYFVGDEAISKRGYTALRYPVHNGVVVNWDDIERVWRHVFKNELRVAPEDHAVLLTETPLNTKANREKMTQIMFDNLRVPALYIAIQAVLSLYASGRSTGIVLDSGDGITHSVPIYEGYALTHAIGRLQLAGSDLTDYLMKILTERGYCFTTTAERSIVYDIKEKLGYIALDYESEMGRYAAAAGGGGAATTSTSPPASTTTATLDKQYELPSGEFITIGNERIRCPEALFKPSLMGIEADGVHKLIYDSIVKCDIHLRKEMYGNVILAGGSTMFPGIADRIHKELVALAPSGMRIKVIPPTERRFTAWLGGSILASLEFFQQMWITRQDYDESGPSKMSITRKILF</sequence>